<accession>A0A4Y2BVI8</accession>
<dbReference type="InterPro" id="IPR038717">
    <property type="entry name" value="Tc1-like_DDE_dom"/>
</dbReference>
<dbReference type="PANTHER" id="PTHR23022:SF134">
    <property type="entry name" value="TRANSPOSABLE ELEMENT TC1 TRANSPOSASE"/>
    <property type="match status" value="1"/>
</dbReference>
<dbReference type="InterPro" id="IPR036388">
    <property type="entry name" value="WH-like_DNA-bd_sf"/>
</dbReference>
<gene>
    <name evidence="5" type="primary">tc1a_491</name>
    <name evidence="5" type="ORF">AVEN_24800_1</name>
</gene>
<dbReference type="OrthoDB" id="3226274at2759"/>
<dbReference type="PANTHER" id="PTHR23022">
    <property type="entry name" value="TRANSPOSABLE ELEMENT-RELATED"/>
    <property type="match status" value="1"/>
</dbReference>
<keyword evidence="6" id="KW-1185">Reference proteome</keyword>
<evidence type="ECO:0000259" key="4">
    <source>
        <dbReference type="Pfam" id="PF13358"/>
    </source>
</evidence>
<evidence type="ECO:0000256" key="2">
    <source>
        <dbReference type="SAM" id="MobiDB-lite"/>
    </source>
</evidence>
<feature type="domain" description="Transposase Tc1-like" evidence="3">
    <location>
        <begin position="71"/>
        <end position="143"/>
    </location>
</feature>
<dbReference type="Proteomes" id="UP000499080">
    <property type="component" value="Unassembled WGS sequence"/>
</dbReference>
<dbReference type="Pfam" id="PF01498">
    <property type="entry name" value="HTH_Tnp_Tc3_2"/>
    <property type="match status" value="1"/>
</dbReference>
<dbReference type="GO" id="GO:0006313">
    <property type="term" value="P:DNA transposition"/>
    <property type="evidence" value="ECO:0007669"/>
    <property type="project" value="InterPro"/>
</dbReference>
<evidence type="ECO:0000313" key="6">
    <source>
        <dbReference type="Proteomes" id="UP000499080"/>
    </source>
</evidence>
<sequence length="343" mass="39620">MARSRKETTIGIRKLIIFHHRSGKSVRNIAKLVHLSSSTVQYVIKRCKRRKSDRKQGKKRSTGQVNKTSPRFIIRKFLKNACLSALKVSAEFNEKFSTSISPETVRQILRAAGLNGRSARRIFFFVSAKSRKLRLSFAKSMLNKLETHWNNVLFADENKFNIFSSDRRIKVWRRKNEELNPKNLVGTVKYGGGCVLVWGCMSASGLGNLVFFDGIMNHDLYLNILRDNLKLTAQNLDIGNNFVFDQDNDPKHRALNVRLWCLYKSLQILKTPPQSPDVNPIEHIWRELEVRIRKHDIKTNSELKTVITEEWMNIDAEITKKLVKSIPKRLKAVVDAKGYPPKY</sequence>
<evidence type="ECO:0000256" key="1">
    <source>
        <dbReference type="ARBA" id="ARBA00004123"/>
    </source>
</evidence>
<dbReference type="GO" id="GO:0015074">
    <property type="term" value="P:DNA integration"/>
    <property type="evidence" value="ECO:0007669"/>
    <property type="project" value="InterPro"/>
</dbReference>
<reference evidence="5 6" key="1">
    <citation type="journal article" date="2019" name="Sci. Rep.">
        <title>Orb-weaving spider Araneus ventricosus genome elucidates the spidroin gene catalogue.</title>
        <authorList>
            <person name="Kono N."/>
            <person name="Nakamura H."/>
            <person name="Ohtoshi R."/>
            <person name="Moran D.A.P."/>
            <person name="Shinohara A."/>
            <person name="Yoshida Y."/>
            <person name="Fujiwara M."/>
            <person name="Mori M."/>
            <person name="Tomita M."/>
            <person name="Arakawa K."/>
        </authorList>
    </citation>
    <scope>NUCLEOTIDE SEQUENCE [LARGE SCALE GENOMIC DNA]</scope>
</reference>
<name>A0A4Y2BVI8_ARAVE</name>
<dbReference type="Gene3D" id="3.30.420.10">
    <property type="entry name" value="Ribonuclease H-like superfamily/Ribonuclease H"/>
    <property type="match status" value="1"/>
</dbReference>
<dbReference type="GO" id="GO:0003677">
    <property type="term" value="F:DNA binding"/>
    <property type="evidence" value="ECO:0007669"/>
    <property type="project" value="InterPro"/>
</dbReference>
<protein>
    <submittedName>
        <fullName evidence="5">Transposable element Tc1 transposase</fullName>
    </submittedName>
</protein>
<dbReference type="SUPFAM" id="SSF46689">
    <property type="entry name" value="Homeodomain-like"/>
    <property type="match status" value="1"/>
</dbReference>
<feature type="region of interest" description="Disordered" evidence="2">
    <location>
        <begin position="47"/>
        <end position="66"/>
    </location>
</feature>
<dbReference type="Gene3D" id="1.10.10.10">
    <property type="entry name" value="Winged helix-like DNA-binding domain superfamily/Winged helix DNA-binding domain"/>
    <property type="match status" value="1"/>
</dbReference>
<dbReference type="InterPro" id="IPR052338">
    <property type="entry name" value="Transposase_5"/>
</dbReference>
<dbReference type="Pfam" id="PF13358">
    <property type="entry name" value="DDE_3"/>
    <property type="match status" value="1"/>
</dbReference>
<dbReference type="AlphaFoldDB" id="A0A4Y2BVI8"/>
<dbReference type="InterPro" id="IPR002492">
    <property type="entry name" value="Transposase_Tc1-like"/>
</dbReference>
<comment type="caution">
    <text evidence="5">The sequence shown here is derived from an EMBL/GenBank/DDBJ whole genome shotgun (WGS) entry which is preliminary data.</text>
</comment>
<dbReference type="GO" id="GO:0005634">
    <property type="term" value="C:nucleus"/>
    <property type="evidence" value="ECO:0007669"/>
    <property type="project" value="UniProtKB-SubCell"/>
</dbReference>
<dbReference type="InterPro" id="IPR036397">
    <property type="entry name" value="RNaseH_sf"/>
</dbReference>
<evidence type="ECO:0000259" key="3">
    <source>
        <dbReference type="Pfam" id="PF01498"/>
    </source>
</evidence>
<dbReference type="InterPro" id="IPR009057">
    <property type="entry name" value="Homeodomain-like_sf"/>
</dbReference>
<feature type="compositionally biased region" description="Basic residues" evidence="2">
    <location>
        <begin position="47"/>
        <end position="61"/>
    </location>
</feature>
<comment type="subcellular location">
    <subcellularLocation>
        <location evidence="1">Nucleus</location>
    </subcellularLocation>
</comment>
<organism evidence="5 6">
    <name type="scientific">Araneus ventricosus</name>
    <name type="common">Orbweaver spider</name>
    <name type="synonym">Epeira ventricosa</name>
    <dbReference type="NCBI Taxonomy" id="182803"/>
    <lineage>
        <taxon>Eukaryota</taxon>
        <taxon>Metazoa</taxon>
        <taxon>Ecdysozoa</taxon>
        <taxon>Arthropoda</taxon>
        <taxon>Chelicerata</taxon>
        <taxon>Arachnida</taxon>
        <taxon>Araneae</taxon>
        <taxon>Araneomorphae</taxon>
        <taxon>Entelegynae</taxon>
        <taxon>Araneoidea</taxon>
        <taxon>Araneidae</taxon>
        <taxon>Araneus</taxon>
    </lineage>
</organism>
<feature type="domain" description="Tc1-like transposase DDE" evidence="4">
    <location>
        <begin position="152"/>
        <end position="304"/>
    </location>
</feature>
<dbReference type="EMBL" id="BGPR01000113">
    <property type="protein sequence ID" value="GBL95587.1"/>
    <property type="molecule type" value="Genomic_DNA"/>
</dbReference>
<evidence type="ECO:0000313" key="5">
    <source>
        <dbReference type="EMBL" id="GBL95587.1"/>
    </source>
</evidence>
<proteinExistence type="predicted"/>